<sequence>MSLVATLREVAEEVGVDVEPSDLEYGHVAHHRNAQGETRIGFLFTARQ</sequence>
<evidence type="ECO:0000313" key="2">
    <source>
        <dbReference type="Proteomes" id="UP000292235"/>
    </source>
</evidence>
<dbReference type="AlphaFoldDB" id="A0A4P6Q720"/>
<organism evidence="1 2">
    <name type="scientific">Streptomonospora litoralis</name>
    <dbReference type="NCBI Taxonomy" id="2498135"/>
    <lineage>
        <taxon>Bacteria</taxon>
        <taxon>Bacillati</taxon>
        <taxon>Actinomycetota</taxon>
        <taxon>Actinomycetes</taxon>
        <taxon>Streptosporangiales</taxon>
        <taxon>Nocardiopsidaceae</taxon>
        <taxon>Streptomonospora</taxon>
    </lineage>
</organism>
<protein>
    <recommendedName>
        <fullName evidence="3">Nudix hydrolase domain-containing protein</fullName>
    </recommendedName>
</protein>
<gene>
    <name evidence="1" type="ORF">EKD16_21985</name>
</gene>
<evidence type="ECO:0000313" key="1">
    <source>
        <dbReference type="EMBL" id="QBI56150.1"/>
    </source>
</evidence>
<dbReference type="Gene3D" id="3.90.79.10">
    <property type="entry name" value="Nucleoside Triphosphate Pyrophosphohydrolase"/>
    <property type="match status" value="1"/>
</dbReference>
<dbReference type="InterPro" id="IPR015797">
    <property type="entry name" value="NUDIX_hydrolase-like_dom_sf"/>
</dbReference>
<dbReference type="SUPFAM" id="SSF55811">
    <property type="entry name" value="Nudix"/>
    <property type="match status" value="1"/>
</dbReference>
<dbReference type="KEGG" id="strr:EKD16_21985"/>
<reference evidence="1 2" key="1">
    <citation type="submission" date="2019-02" db="EMBL/GenBank/DDBJ databases">
        <authorList>
            <person name="Khodamoradi S."/>
            <person name="Hahnke R.L."/>
            <person name="Kaempfer P."/>
            <person name="Schumann P."/>
            <person name="Rohde M."/>
            <person name="Steinert M."/>
            <person name="Luzhetskyy A."/>
            <person name="Wink J."/>
            <person name="Ruckert C."/>
        </authorList>
    </citation>
    <scope>NUCLEOTIDE SEQUENCE [LARGE SCALE GENOMIC DNA]</scope>
    <source>
        <strain evidence="1 2">M2</strain>
    </source>
</reference>
<proteinExistence type="predicted"/>
<keyword evidence="2" id="KW-1185">Reference proteome</keyword>
<dbReference type="Proteomes" id="UP000292235">
    <property type="component" value="Chromosome"/>
</dbReference>
<evidence type="ECO:0008006" key="3">
    <source>
        <dbReference type="Google" id="ProtNLM"/>
    </source>
</evidence>
<dbReference type="EMBL" id="CP036455">
    <property type="protein sequence ID" value="QBI56150.1"/>
    <property type="molecule type" value="Genomic_DNA"/>
</dbReference>
<name>A0A4P6Q720_9ACTN</name>
<accession>A0A4P6Q720</accession>